<evidence type="ECO:0000256" key="6">
    <source>
        <dbReference type="RuleBase" id="RU003815"/>
    </source>
</evidence>
<dbReference type="Pfam" id="PF00380">
    <property type="entry name" value="Ribosomal_S9"/>
    <property type="match status" value="1"/>
</dbReference>
<keyword evidence="7" id="KW-0934">Plastid</keyword>
<dbReference type="InterPro" id="IPR020574">
    <property type="entry name" value="Ribosomal_uS9_CS"/>
</dbReference>
<evidence type="ECO:0000256" key="1">
    <source>
        <dbReference type="ARBA" id="ARBA00005251"/>
    </source>
</evidence>
<organism evidence="7">
    <name type="scientific">Microglena monadina</name>
    <dbReference type="NCBI Taxonomy" id="47904"/>
    <lineage>
        <taxon>Eukaryota</taxon>
        <taxon>Viridiplantae</taxon>
        <taxon>Chlorophyta</taxon>
        <taxon>core chlorophytes</taxon>
        <taxon>Chlorophyceae</taxon>
        <taxon>CS clade</taxon>
        <taxon>Chlamydomonadales</taxon>
        <taxon>Chlamydomonadaceae</taxon>
        <taxon>Microglena</taxon>
    </lineage>
</organism>
<dbReference type="AlphaFoldDB" id="A0A0S2IC85"/>
<accession>A0A0S2IC85</accession>
<dbReference type="InterPro" id="IPR020568">
    <property type="entry name" value="Ribosomal_Su5_D2-typ_SF"/>
</dbReference>
<reference evidence="7" key="1">
    <citation type="journal article" date="2015" name="BMC Evol. Biol.">
        <title>Chloroplast phylogenomic analysis of chlorophyte green algae identifies a novel lineage sister to the Sphaeropleales (Chlorophyceae).</title>
        <authorList>
            <person name="Lemieux C."/>
            <person name="Vincent A.T."/>
            <person name="Labarre A."/>
            <person name="Otis C."/>
            <person name="Turmel M."/>
        </authorList>
    </citation>
    <scope>NUCLEOTIDE SEQUENCE</scope>
</reference>
<dbReference type="GO" id="GO:0003735">
    <property type="term" value="F:structural constituent of ribosome"/>
    <property type="evidence" value="ECO:0007669"/>
    <property type="project" value="InterPro"/>
</dbReference>
<dbReference type="SUPFAM" id="SSF54211">
    <property type="entry name" value="Ribosomal protein S5 domain 2-like"/>
    <property type="match status" value="1"/>
</dbReference>
<dbReference type="EMBL" id="KT624785">
    <property type="protein sequence ID" value="ALO20999.1"/>
    <property type="molecule type" value="Genomic_DNA"/>
</dbReference>
<sequence>MSLEILARTVGRRKEAVAQVQLVKGTGQFFINNKIADEYLQKNACSIISIKAPLEILKTFDSDISSAENKSLSNGNFKNFAFDTFVKVKGGGTIGQAEAIKLGLARAICEINPLSLISILFPEQEISIDLQNKNFTIATEIRKQFKTKGYLTQDSRVKERRKYGLKKARKASQYNKR</sequence>
<dbReference type="PANTHER" id="PTHR21569">
    <property type="entry name" value="RIBOSOMAL PROTEIN S9"/>
    <property type="match status" value="1"/>
</dbReference>
<evidence type="ECO:0000256" key="3">
    <source>
        <dbReference type="ARBA" id="ARBA00023274"/>
    </source>
</evidence>
<comment type="similarity">
    <text evidence="1 6">Belongs to the universal ribosomal protein uS9 family.</text>
</comment>
<keyword evidence="2 6" id="KW-0689">Ribosomal protein</keyword>
<dbReference type="InterPro" id="IPR000754">
    <property type="entry name" value="Ribosomal_uS9"/>
</dbReference>
<dbReference type="GO" id="GO:0015935">
    <property type="term" value="C:small ribosomal subunit"/>
    <property type="evidence" value="ECO:0007669"/>
    <property type="project" value="TreeGrafter"/>
</dbReference>
<geneLocation type="chloroplast" evidence="7"/>
<dbReference type="GO" id="GO:0003723">
    <property type="term" value="F:RNA binding"/>
    <property type="evidence" value="ECO:0007669"/>
    <property type="project" value="TreeGrafter"/>
</dbReference>
<dbReference type="GO" id="GO:0006412">
    <property type="term" value="P:translation"/>
    <property type="evidence" value="ECO:0007669"/>
    <property type="project" value="InterPro"/>
</dbReference>
<evidence type="ECO:0000313" key="7">
    <source>
        <dbReference type="EMBL" id="ALO20999.1"/>
    </source>
</evidence>
<evidence type="ECO:0000256" key="2">
    <source>
        <dbReference type="ARBA" id="ARBA00022980"/>
    </source>
</evidence>
<dbReference type="Gene3D" id="3.30.230.10">
    <property type="match status" value="1"/>
</dbReference>
<proteinExistence type="inferred from homology"/>
<dbReference type="InterPro" id="IPR014721">
    <property type="entry name" value="Ribsml_uS5_D2-typ_fold_subgr"/>
</dbReference>
<evidence type="ECO:0000256" key="5">
    <source>
        <dbReference type="ARBA" id="ARBA00035437"/>
    </source>
</evidence>
<dbReference type="PROSITE" id="PS00360">
    <property type="entry name" value="RIBOSOMAL_S9"/>
    <property type="match status" value="1"/>
</dbReference>
<keyword evidence="7" id="KW-0150">Chloroplast</keyword>
<name>A0A0S2IC85_9CHLO</name>
<keyword evidence="3 6" id="KW-0687">Ribonucleoprotein</keyword>
<protein>
    <recommendedName>
        <fullName evidence="4">Small ribosomal subunit protein uS9c</fullName>
    </recommendedName>
    <alternativeName>
        <fullName evidence="5">30S ribosomal protein S9, chloroplastic</fullName>
    </alternativeName>
</protein>
<gene>
    <name evidence="7" type="primary">rps9</name>
</gene>
<dbReference type="PANTHER" id="PTHR21569:SF1">
    <property type="entry name" value="SMALL RIBOSOMAL SUBUNIT PROTEIN US9M"/>
    <property type="match status" value="1"/>
</dbReference>
<evidence type="ECO:0000256" key="4">
    <source>
        <dbReference type="ARBA" id="ARBA00035152"/>
    </source>
</evidence>